<feature type="signal peptide" evidence="8">
    <location>
        <begin position="1"/>
        <end position="19"/>
    </location>
</feature>
<comment type="similarity">
    <text evidence="2">Belongs to the apolipoprotein A1/A4/E family.</text>
</comment>
<reference evidence="9" key="2">
    <citation type="submission" date="2025-08" db="UniProtKB">
        <authorList>
            <consortium name="Ensembl"/>
        </authorList>
    </citation>
    <scope>IDENTIFICATION</scope>
</reference>
<dbReference type="InterPro" id="IPR050163">
    <property type="entry name" value="Apolipoprotein_A1/A4/E"/>
</dbReference>
<dbReference type="GO" id="GO:0034361">
    <property type="term" value="C:very-low-density lipoprotein particle"/>
    <property type="evidence" value="ECO:0007669"/>
    <property type="project" value="TreeGrafter"/>
</dbReference>
<keyword evidence="5" id="KW-0677">Repeat</keyword>
<accession>A0A665VYV0</accession>
<evidence type="ECO:0008006" key="11">
    <source>
        <dbReference type="Google" id="ProtNLM"/>
    </source>
</evidence>
<organism evidence="9 10">
    <name type="scientific">Echeneis naucrates</name>
    <name type="common">Live sharksucker</name>
    <dbReference type="NCBI Taxonomy" id="173247"/>
    <lineage>
        <taxon>Eukaryota</taxon>
        <taxon>Metazoa</taxon>
        <taxon>Chordata</taxon>
        <taxon>Craniata</taxon>
        <taxon>Vertebrata</taxon>
        <taxon>Euteleostomi</taxon>
        <taxon>Actinopterygii</taxon>
        <taxon>Neopterygii</taxon>
        <taxon>Teleostei</taxon>
        <taxon>Neoteleostei</taxon>
        <taxon>Acanthomorphata</taxon>
        <taxon>Carangaria</taxon>
        <taxon>Carangiformes</taxon>
        <taxon>Echeneidae</taxon>
        <taxon>Echeneis</taxon>
    </lineage>
</organism>
<evidence type="ECO:0000256" key="7">
    <source>
        <dbReference type="SAM" id="Coils"/>
    </source>
</evidence>
<evidence type="ECO:0000256" key="5">
    <source>
        <dbReference type="ARBA" id="ARBA00022737"/>
    </source>
</evidence>
<keyword evidence="8" id="KW-0732">Signal</keyword>
<evidence type="ECO:0000256" key="8">
    <source>
        <dbReference type="SAM" id="SignalP"/>
    </source>
</evidence>
<evidence type="ECO:0000313" key="9">
    <source>
        <dbReference type="Ensembl" id="ENSENLP00000037004.1"/>
    </source>
</evidence>
<evidence type="ECO:0000313" key="10">
    <source>
        <dbReference type="Proteomes" id="UP000472264"/>
    </source>
</evidence>
<dbReference type="GO" id="GO:0008203">
    <property type="term" value="P:cholesterol metabolic process"/>
    <property type="evidence" value="ECO:0007669"/>
    <property type="project" value="TreeGrafter"/>
</dbReference>
<dbReference type="GO" id="GO:0042627">
    <property type="term" value="C:chylomicron"/>
    <property type="evidence" value="ECO:0007669"/>
    <property type="project" value="TreeGrafter"/>
</dbReference>
<evidence type="ECO:0000256" key="1">
    <source>
        <dbReference type="ARBA" id="ARBA00004498"/>
    </source>
</evidence>
<keyword evidence="4" id="KW-0272">Extracellular matrix</keyword>
<dbReference type="Pfam" id="PF01442">
    <property type="entry name" value="Apolipoprotein"/>
    <property type="match status" value="1"/>
</dbReference>
<keyword evidence="6" id="KW-0446">Lipid-binding</keyword>
<dbReference type="AlphaFoldDB" id="A0A665VYV0"/>
<dbReference type="Ensembl" id="ENSENLT00000037993.1">
    <property type="protein sequence ID" value="ENSENLP00000037004.1"/>
    <property type="gene ID" value="ENSENLG00000016014.1"/>
</dbReference>
<gene>
    <name evidence="9" type="primary">apoea</name>
</gene>
<dbReference type="Proteomes" id="UP000472264">
    <property type="component" value="Chromosome 11"/>
</dbReference>
<dbReference type="GO" id="GO:0034362">
    <property type="term" value="C:low-density lipoprotein particle"/>
    <property type="evidence" value="ECO:0007669"/>
    <property type="project" value="TreeGrafter"/>
</dbReference>
<dbReference type="GO" id="GO:0034364">
    <property type="term" value="C:high-density lipoprotein particle"/>
    <property type="evidence" value="ECO:0007669"/>
    <property type="project" value="TreeGrafter"/>
</dbReference>
<dbReference type="GO" id="GO:1903561">
    <property type="term" value="C:extracellular vesicle"/>
    <property type="evidence" value="ECO:0007669"/>
    <property type="project" value="TreeGrafter"/>
</dbReference>
<comment type="subcellular location">
    <subcellularLocation>
        <location evidence="1">Secreted</location>
        <location evidence="1">Extracellular space</location>
        <location evidence="1">Extracellular matrix</location>
    </subcellularLocation>
</comment>
<evidence type="ECO:0000256" key="3">
    <source>
        <dbReference type="ARBA" id="ARBA00022525"/>
    </source>
</evidence>
<dbReference type="PANTHER" id="PTHR18976">
    <property type="entry name" value="APOLIPOPROTEIN"/>
    <property type="match status" value="1"/>
</dbReference>
<dbReference type="GO" id="GO:0042157">
    <property type="term" value="P:lipoprotein metabolic process"/>
    <property type="evidence" value="ECO:0007669"/>
    <property type="project" value="InterPro"/>
</dbReference>
<protein>
    <recommendedName>
        <fullName evidence="11">Apolipoprotein Ea</fullName>
    </recommendedName>
</protein>
<keyword evidence="7" id="KW-0175">Coiled coil</keyword>
<dbReference type="Gene3D" id="1.20.120.20">
    <property type="entry name" value="Apolipoprotein"/>
    <property type="match status" value="1"/>
</dbReference>
<dbReference type="GO" id="GO:0055090">
    <property type="term" value="P:acylglycerol homeostasis"/>
    <property type="evidence" value="ECO:0007669"/>
    <property type="project" value="TreeGrafter"/>
</dbReference>
<sequence>MRVFAVILVLAVLSGNVHISPWEVTINDFQEYLSNVREKANEMVNNIRTSQISREIDTLIQDSMSELAMYRDDVQTRLAPYTQEAAERLGSDLQNIGEKLRTQAAETQNQMEKYTEELQTMMQQSIEDINTRFSTYSRKLRKRLNKDAEELKTNIADYIGELQSRTSNNMEEMRIRLDPYFAQVRDNAQAKITTLNELLKTAEDIKDAFKSTANNMRSTVEEKMSAIRSWFQPYVAMISDNL</sequence>
<feature type="chain" id="PRO_5025550498" description="Apolipoprotein Ea" evidence="8">
    <location>
        <begin position="20"/>
        <end position="242"/>
    </location>
</feature>
<proteinExistence type="inferred from homology"/>
<dbReference type="GO" id="GO:0060228">
    <property type="term" value="F:phosphatidylcholine-sterol O-acyltransferase activator activity"/>
    <property type="evidence" value="ECO:0007669"/>
    <property type="project" value="TreeGrafter"/>
</dbReference>
<keyword evidence="10" id="KW-1185">Reference proteome</keyword>
<reference evidence="9" key="1">
    <citation type="submission" date="2021-04" db="EMBL/GenBank/DDBJ databases">
        <authorList>
            <consortium name="Wellcome Sanger Institute Data Sharing"/>
        </authorList>
    </citation>
    <scope>NUCLEOTIDE SEQUENCE [LARGE SCALE GENOMIC DNA]</scope>
</reference>
<dbReference type="SUPFAM" id="SSF58113">
    <property type="entry name" value="Apolipoprotein A-I"/>
    <property type="match status" value="1"/>
</dbReference>
<dbReference type="GO" id="GO:0120020">
    <property type="term" value="F:cholesterol transfer activity"/>
    <property type="evidence" value="ECO:0007669"/>
    <property type="project" value="TreeGrafter"/>
</dbReference>
<dbReference type="GO" id="GO:0033344">
    <property type="term" value="P:cholesterol efflux"/>
    <property type="evidence" value="ECO:0007669"/>
    <property type="project" value="TreeGrafter"/>
</dbReference>
<dbReference type="GO" id="GO:0033700">
    <property type="term" value="P:phospholipid efflux"/>
    <property type="evidence" value="ECO:0007669"/>
    <property type="project" value="TreeGrafter"/>
</dbReference>
<dbReference type="GO" id="GO:0005543">
    <property type="term" value="F:phospholipid binding"/>
    <property type="evidence" value="ECO:0007669"/>
    <property type="project" value="TreeGrafter"/>
</dbReference>
<evidence type="ECO:0000256" key="2">
    <source>
        <dbReference type="ARBA" id="ARBA00008788"/>
    </source>
</evidence>
<dbReference type="InterPro" id="IPR000074">
    <property type="entry name" value="ApoA_E"/>
</dbReference>
<reference evidence="9" key="3">
    <citation type="submission" date="2025-09" db="UniProtKB">
        <authorList>
            <consortium name="Ensembl"/>
        </authorList>
    </citation>
    <scope>IDENTIFICATION</scope>
</reference>
<dbReference type="PANTHER" id="PTHR18976:SF2">
    <property type="entry name" value="APOLIPOPROTEIN E"/>
    <property type="match status" value="1"/>
</dbReference>
<evidence type="ECO:0000256" key="4">
    <source>
        <dbReference type="ARBA" id="ARBA00022530"/>
    </source>
</evidence>
<name>A0A665VYV0_ECHNA</name>
<keyword evidence="3" id="KW-0964">Secreted</keyword>
<evidence type="ECO:0000256" key="6">
    <source>
        <dbReference type="ARBA" id="ARBA00023121"/>
    </source>
</evidence>
<feature type="coiled-coil region" evidence="7">
    <location>
        <begin position="97"/>
        <end position="161"/>
    </location>
</feature>